<feature type="compositionally biased region" description="Basic and acidic residues" evidence="1">
    <location>
        <begin position="348"/>
        <end position="363"/>
    </location>
</feature>
<feature type="compositionally biased region" description="Low complexity" evidence="1">
    <location>
        <begin position="244"/>
        <end position="259"/>
    </location>
</feature>
<evidence type="ECO:0000313" key="3">
    <source>
        <dbReference type="EMBL" id="KAE8664813.1"/>
    </source>
</evidence>
<feature type="compositionally biased region" description="Acidic residues" evidence="1">
    <location>
        <begin position="537"/>
        <end position="548"/>
    </location>
</feature>
<gene>
    <name evidence="3" type="ORF">F3Y22_tig00112738pilonHSYRG00497</name>
</gene>
<organism evidence="3 4">
    <name type="scientific">Hibiscus syriacus</name>
    <name type="common">Rose of Sharon</name>
    <dbReference type="NCBI Taxonomy" id="106335"/>
    <lineage>
        <taxon>Eukaryota</taxon>
        <taxon>Viridiplantae</taxon>
        <taxon>Streptophyta</taxon>
        <taxon>Embryophyta</taxon>
        <taxon>Tracheophyta</taxon>
        <taxon>Spermatophyta</taxon>
        <taxon>Magnoliopsida</taxon>
        <taxon>eudicotyledons</taxon>
        <taxon>Gunneridae</taxon>
        <taxon>Pentapetalae</taxon>
        <taxon>rosids</taxon>
        <taxon>malvids</taxon>
        <taxon>Malvales</taxon>
        <taxon>Malvaceae</taxon>
        <taxon>Malvoideae</taxon>
        <taxon>Hibiscus</taxon>
    </lineage>
</organism>
<evidence type="ECO:0000259" key="2">
    <source>
        <dbReference type="Pfam" id="PF25122"/>
    </source>
</evidence>
<dbReference type="AlphaFoldDB" id="A0A6A2WTW7"/>
<reference evidence="3" key="1">
    <citation type="submission" date="2019-09" db="EMBL/GenBank/DDBJ databases">
        <title>Draft genome information of white flower Hibiscus syriacus.</title>
        <authorList>
            <person name="Kim Y.-M."/>
        </authorList>
    </citation>
    <scope>NUCLEOTIDE SEQUENCE [LARGE SCALE GENOMIC DNA]</scope>
    <source>
        <strain evidence="3">YM2019G1</strain>
    </source>
</reference>
<dbReference type="PANTHER" id="PTHR36308">
    <property type="entry name" value="DENTIN SIALOPHOSPHOPROTEIN-RELATED"/>
    <property type="match status" value="1"/>
</dbReference>
<feature type="region of interest" description="Disordered" evidence="1">
    <location>
        <begin position="344"/>
        <end position="364"/>
    </location>
</feature>
<evidence type="ECO:0000256" key="1">
    <source>
        <dbReference type="SAM" id="MobiDB-lite"/>
    </source>
</evidence>
<feature type="domain" description="DUF7815" evidence="2">
    <location>
        <begin position="47"/>
        <end position="72"/>
    </location>
</feature>
<sequence>MAVGISKDLITQLQISLHKQANVPSYDPNDPSLPGLPSFLHSVDRSPRLRCHHCKARLLRGSDFLLCIFCGKLPTETPPPPIKFQSTSGYRWFLHSLNLDGSEIVGESLDGNGRDKERREESALSDILDGLDLGNDFLAERKEDSDPIPSEGALPVKKGIDSTANFQGSVSGWQADFQSSDSRADQGAISSLSFDPYVSSSKDISSNMGMVFGQGTSLFDGKEKSNQTSLDSKTPDWFQGDLKSNSISSDQAQSSTSNAPRDRTIDIDDNSFDDWNDFKGSTIAQDVAQSSSDQTSGGSSADLSTHLDSVFGTGDFFEGKAVDSTISSHSTNWFQDDLWGSSTSKTVHHTEQSDENVGDKEGRSTLANINNSSVSLNKIQDDQWPLGKVEAVDSGTNDEDDDSFGAWNDFKSSSVLNSSIENNHVGSKSSDPFVGSSVDLSDHVDTVFASGKDLFDGKAKDSSNASDANKWFQDDLWSNFTSNLTQQAENLDETGNIMDSGTARVVHDPPSMGVDWFPDDQWLTGNLKASDAKPIDEPDDSFGDWFDF</sequence>
<feature type="region of interest" description="Disordered" evidence="1">
    <location>
        <begin position="527"/>
        <end position="548"/>
    </location>
</feature>
<dbReference type="Pfam" id="PF25122">
    <property type="entry name" value="DUF7815"/>
    <property type="match status" value="1"/>
</dbReference>
<feature type="region of interest" description="Disordered" evidence="1">
    <location>
        <begin position="222"/>
        <end position="271"/>
    </location>
</feature>
<keyword evidence="4" id="KW-1185">Reference proteome</keyword>
<protein>
    <recommendedName>
        <fullName evidence="2">DUF7815 domain-containing protein</fullName>
    </recommendedName>
</protein>
<dbReference type="PANTHER" id="PTHR36308:SF1">
    <property type="entry name" value="DENTIN SIALOPHOSPHOPROTEIN-RELATED"/>
    <property type="match status" value="1"/>
</dbReference>
<accession>A0A6A2WTW7</accession>
<name>A0A6A2WTW7_HIBSY</name>
<dbReference type="EMBL" id="VEPZ02001641">
    <property type="protein sequence ID" value="KAE8664813.1"/>
    <property type="molecule type" value="Genomic_DNA"/>
</dbReference>
<dbReference type="Proteomes" id="UP000436088">
    <property type="component" value="Unassembled WGS sequence"/>
</dbReference>
<proteinExistence type="predicted"/>
<dbReference type="InterPro" id="IPR056717">
    <property type="entry name" value="DUF7815"/>
</dbReference>
<comment type="caution">
    <text evidence="3">The sequence shown here is derived from an EMBL/GenBank/DDBJ whole genome shotgun (WGS) entry which is preliminary data.</text>
</comment>
<evidence type="ECO:0000313" key="4">
    <source>
        <dbReference type="Proteomes" id="UP000436088"/>
    </source>
</evidence>